<evidence type="ECO:0000259" key="7">
    <source>
        <dbReference type="PROSITE" id="PS50850"/>
    </source>
</evidence>
<evidence type="ECO:0000256" key="6">
    <source>
        <dbReference type="SAM" id="Phobius"/>
    </source>
</evidence>
<comment type="subcellular location">
    <subcellularLocation>
        <location evidence="1">Membrane</location>
        <topology evidence="1">Multi-pass membrane protein</topology>
    </subcellularLocation>
</comment>
<dbReference type="Pfam" id="PF07690">
    <property type="entry name" value="MFS_1"/>
    <property type="match status" value="1"/>
</dbReference>
<feature type="transmembrane region" description="Helical" evidence="6">
    <location>
        <begin position="138"/>
        <end position="155"/>
    </location>
</feature>
<dbReference type="SUPFAM" id="SSF103473">
    <property type="entry name" value="MFS general substrate transporter"/>
    <property type="match status" value="1"/>
</dbReference>
<evidence type="ECO:0000256" key="4">
    <source>
        <dbReference type="ARBA" id="ARBA00022989"/>
    </source>
</evidence>
<proteinExistence type="predicted"/>
<dbReference type="InterPro" id="IPR020846">
    <property type="entry name" value="MFS_dom"/>
</dbReference>
<name>X1LU30_9ZZZZ</name>
<evidence type="ECO:0000256" key="1">
    <source>
        <dbReference type="ARBA" id="ARBA00004141"/>
    </source>
</evidence>
<feature type="domain" description="Major facilitator superfamily (MFS) profile" evidence="7">
    <location>
        <begin position="1"/>
        <end position="161"/>
    </location>
</feature>
<keyword evidence="4 6" id="KW-1133">Transmembrane helix</keyword>
<feature type="transmembrane region" description="Helical" evidence="6">
    <location>
        <begin position="52"/>
        <end position="75"/>
    </location>
</feature>
<keyword evidence="3 6" id="KW-0812">Transmembrane</keyword>
<dbReference type="PANTHER" id="PTHR42718:SF9">
    <property type="entry name" value="MAJOR FACILITATOR SUPERFAMILY MULTIDRUG TRANSPORTER MFSC"/>
    <property type="match status" value="1"/>
</dbReference>
<dbReference type="Gene3D" id="1.20.1250.20">
    <property type="entry name" value="MFS general substrate transporter like domains"/>
    <property type="match status" value="1"/>
</dbReference>
<feature type="non-terminal residue" evidence="8">
    <location>
        <position position="1"/>
    </location>
</feature>
<gene>
    <name evidence="8" type="ORF">S06H3_04445</name>
</gene>
<evidence type="ECO:0000256" key="2">
    <source>
        <dbReference type="ARBA" id="ARBA00022448"/>
    </source>
</evidence>
<dbReference type="GO" id="GO:0016020">
    <property type="term" value="C:membrane"/>
    <property type="evidence" value="ECO:0007669"/>
    <property type="project" value="UniProtKB-SubCell"/>
</dbReference>
<dbReference type="PROSITE" id="PS50850">
    <property type="entry name" value="MFS"/>
    <property type="match status" value="1"/>
</dbReference>
<keyword evidence="5 6" id="KW-0472">Membrane</keyword>
<dbReference type="PANTHER" id="PTHR42718">
    <property type="entry name" value="MAJOR FACILITATOR SUPERFAMILY MULTIDRUG TRANSPORTER MFSC"/>
    <property type="match status" value="1"/>
</dbReference>
<dbReference type="GO" id="GO:0022857">
    <property type="term" value="F:transmembrane transporter activity"/>
    <property type="evidence" value="ECO:0007669"/>
    <property type="project" value="InterPro"/>
</dbReference>
<dbReference type="EMBL" id="BARV01001559">
    <property type="protein sequence ID" value="GAH97628.1"/>
    <property type="molecule type" value="Genomic_DNA"/>
</dbReference>
<accession>X1LU30</accession>
<keyword evidence="2" id="KW-0813">Transport</keyword>
<sequence>ITLVIAPLSGWLSDKVGSRLLCTVGMALICLSLFLFSGLSAELSSADILLRLVVFGIGLGMFISPNSSSIMGAVLRDRLGTASAMMNTVRQIGMSSGMAIAGAIFTSRQFFHAAQLAHDNLEPLMLYKLSLVGGYQDTVLIAAIVCSIGIFTSLARGKEQPN</sequence>
<dbReference type="AlphaFoldDB" id="X1LU30"/>
<organism evidence="8">
    <name type="scientific">marine sediment metagenome</name>
    <dbReference type="NCBI Taxonomy" id="412755"/>
    <lineage>
        <taxon>unclassified sequences</taxon>
        <taxon>metagenomes</taxon>
        <taxon>ecological metagenomes</taxon>
    </lineage>
</organism>
<feature type="transmembrane region" description="Helical" evidence="6">
    <location>
        <begin position="96"/>
        <end position="118"/>
    </location>
</feature>
<dbReference type="InterPro" id="IPR011701">
    <property type="entry name" value="MFS"/>
</dbReference>
<evidence type="ECO:0000256" key="3">
    <source>
        <dbReference type="ARBA" id="ARBA00022692"/>
    </source>
</evidence>
<protein>
    <recommendedName>
        <fullName evidence="7">Major facilitator superfamily (MFS) profile domain-containing protein</fullName>
    </recommendedName>
</protein>
<evidence type="ECO:0000313" key="8">
    <source>
        <dbReference type="EMBL" id="GAH97628.1"/>
    </source>
</evidence>
<evidence type="ECO:0000256" key="5">
    <source>
        <dbReference type="ARBA" id="ARBA00023136"/>
    </source>
</evidence>
<reference evidence="8" key="1">
    <citation type="journal article" date="2014" name="Front. Microbiol.">
        <title>High frequency of phylogenetically diverse reductive dehalogenase-homologous genes in deep subseafloor sedimentary metagenomes.</title>
        <authorList>
            <person name="Kawai M."/>
            <person name="Futagami T."/>
            <person name="Toyoda A."/>
            <person name="Takaki Y."/>
            <person name="Nishi S."/>
            <person name="Hori S."/>
            <person name="Arai W."/>
            <person name="Tsubouchi T."/>
            <person name="Morono Y."/>
            <person name="Uchiyama I."/>
            <person name="Ito T."/>
            <person name="Fujiyama A."/>
            <person name="Inagaki F."/>
            <person name="Takami H."/>
        </authorList>
    </citation>
    <scope>NUCLEOTIDE SEQUENCE</scope>
    <source>
        <strain evidence="8">Expedition CK06-06</strain>
    </source>
</reference>
<dbReference type="InterPro" id="IPR036259">
    <property type="entry name" value="MFS_trans_sf"/>
</dbReference>
<comment type="caution">
    <text evidence="8">The sequence shown here is derived from an EMBL/GenBank/DDBJ whole genome shotgun (WGS) entry which is preliminary data.</text>
</comment>
<feature type="transmembrane region" description="Helical" evidence="6">
    <location>
        <begin position="20"/>
        <end position="40"/>
    </location>
</feature>